<feature type="compositionally biased region" description="Basic and acidic residues" evidence="1">
    <location>
        <begin position="78"/>
        <end position="91"/>
    </location>
</feature>
<feature type="compositionally biased region" description="Basic and acidic residues" evidence="1">
    <location>
        <begin position="18"/>
        <end position="29"/>
    </location>
</feature>
<feature type="compositionally biased region" description="Basic and acidic residues" evidence="1">
    <location>
        <begin position="481"/>
        <end position="491"/>
    </location>
</feature>
<feature type="compositionally biased region" description="Low complexity" evidence="1">
    <location>
        <begin position="356"/>
        <end position="368"/>
    </location>
</feature>
<evidence type="ECO:0000313" key="3">
    <source>
        <dbReference type="Proteomes" id="UP001152607"/>
    </source>
</evidence>
<feature type="compositionally biased region" description="Basic and acidic residues" evidence="1">
    <location>
        <begin position="120"/>
        <end position="138"/>
    </location>
</feature>
<keyword evidence="3" id="KW-1185">Reference proteome</keyword>
<evidence type="ECO:0000256" key="1">
    <source>
        <dbReference type="SAM" id="MobiDB-lite"/>
    </source>
</evidence>
<feature type="compositionally biased region" description="Low complexity" evidence="1">
    <location>
        <begin position="445"/>
        <end position="461"/>
    </location>
</feature>
<feature type="region of interest" description="Disordered" evidence="1">
    <location>
        <begin position="1"/>
        <end position="240"/>
    </location>
</feature>
<feature type="region of interest" description="Disordered" evidence="1">
    <location>
        <begin position="553"/>
        <end position="595"/>
    </location>
</feature>
<feature type="region of interest" description="Disordered" evidence="1">
    <location>
        <begin position="655"/>
        <end position="711"/>
    </location>
</feature>
<sequence>MARRLRFSRSTSAPPVDRISRDETGERPRATSNVDTKLNDVAPPALCKIIKDVGAHGKRQSRKEMEKRNSQPKSSKGSHLEIHKIVKDIGAHDPTISQKDTSNHSTTKAPKSSHPGIHKIIKEIGAHEQKQSQKEPPNRVHSKSVGSAHPEIQQIIKEVAMSERRRSQPNQGTQNSRPLSRRASLSFLRRSKSTSTPKSAPAPQEEVPAVPEVVVDSPISPATARSKRSASAPTRPSSDLLDAATLEALAISIMPPVRPARPSFTNATPRAASAPRQRSTSVGQYSLFPKPSPTPSPQSSPVILPILPVRQRATLPPIPSLPALNKESSAHKAKSLSTSNLADKSESQKAHMHKLSIQIPIKPSQPIPQVDPEQPPTRPTSSHSTASRKSKRVTFSETGPEVISISSRKSSPERRRTKSPQRSHASWSSVFLLSDPEKVERPSLSRHLSLPASSSRSSSKSSNRKSILRRSSSFHTNTVTEEEKTVPERIPENPMMVKNLKRLPRKNSRKTQPLPASLSGAAESSPQVEPPASATKYTRHPIIVPIATAITTSSPSLASTPSSTRSSYYSSSSAYDSSSSSRTSYSSSTSSEDNMFRTVSEPVRFSKNATSIPPPPPLPIQSAAMSVMYDDSPTLGTLPVFPSSAAKLKTVNSWGSGPTAAKAAAAHAQQKQREGKWLKSSVHRRHSANGRAEYNAPPPPVPPLPASVGAY</sequence>
<name>A0A9W4UGA7_9PLEO</name>
<feature type="compositionally biased region" description="Polar residues" evidence="1">
    <location>
        <begin position="95"/>
        <end position="110"/>
    </location>
</feature>
<feature type="compositionally biased region" description="Low complexity" evidence="1">
    <location>
        <begin position="660"/>
        <end position="669"/>
    </location>
</feature>
<dbReference type="Proteomes" id="UP001152607">
    <property type="component" value="Unassembled WGS sequence"/>
</dbReference>
<evidence type="ECO:0000313" key="2">
    <source>
        <dbReference type="EMBL" id="CAI6334172.1"/>
    </source>
</evidence>
<protein>
    <submittedName>
        <fullName evidence="2">Uncharacterized protein</fullName>
    </submittedName>
</protein>
<feature type="compositionally biased region" description="Polar residues" evidence="1">
    <location>
        <begin position="422"/>
        <end position="431"/>
    </location>
</feature>
<dbReference type="EMBL" id="CAOQHR010000004">
    <property type="protein sequence ID" value="CAI6334172.1"/>
    <property type="molecule type" value="Genomic_DNA"/>
</dbReference>
<feature type="compositionally biased region" description="Low complexity" evidence="1">
    <location>
        <begin position="176"/>
        <end position="188"/>
    </location>
</feature>
<feature type="compositionally biased region" description="Low complexity" evidence="1">
    <location>
        <begin position="553"/>
        <end position="591"/>
    </location>
</feature>
<dbReference type="AlphaFoldDB" id="A0A9W4UGA7"/>
<comment type="caution">
    <text evidence="2">The sequence shown here is derived from an EMBL/GenBank/DDBJ whole genome shotgun (WGS) entry which is preliminary data.</text>
</comment>
<dbReference type="OrthoDB" id="10640930at2759"/>
<accession>A0A9W4UGA7</accession>
<proteinExistence type="predicted"/>
<gene>
    <name evidence="2" type="ORF">PDIGIT_LOCUS7226</name>
</gene>
<feature type="compositionally biased region" description="Low complexity" evidence="1">
    <location>
        <begin position="201"/>
        <end position="215"/>
    </location>
</feature>
<feature type="region of interest" description="Disordered" evidence="1">
    <location>
        <begin position="253"/>
        <end position="536"/>
    </location>
</feature>
<organism evidence="2 3">
    <name type="scientific">Periconia digitata</name>
    <dbReference type="NCBI Taxonomy" id="1303443"/>
    <lineage>
        <taxon>Eukaryota</taxon>
        <taxon>Fungi</taxon>
        <taxon>Dikarya</taxon>
        <taxon>Ascomycota</taxon>
        <taxon>Pezizomycotina</taxon>
        <taxon>Dothideomycetes</taxon>
        <taxon>Pleosporomycetidae</taxon>
        <taxon>Pleosporales</taxon>
        <taxon>Massarineae</taxon>
        <taxon>Periconiaceae</taxon>
        <taxon>Periconia</taxon>
    </lineage>
</organism>
<reference evidence="2" key="1">
    <citation type="submission" date="2023-01" db="EMBL/GenBank/DDBJ databases">
        <authorList>
            <person name="Van Ghelder C."/>
            <person name="Rancurel C."/>
        </authorList>
    </citation>
    <scope>NUCLEOTIDE SEQUENCE</scope>
    <source>
        <strain evidence="2">CNCM I-4278</strain>
    </source>
</reference>
<feature type="compositionally biased region" description="Pro residues" evidence="1">
    <location>
        <begin position="696"/>
        <end position="705"/>
    </location>
</feature>
<feature type="compositionally biased region" description="Basic residues" evidence="1">
    <location>
        <begin position="499"/>
        <end position="509"/>
    </location>
</feature>